<accession>A0A9X0QV71</accession>
<dbReference type="InterPro" id="IPR011050">
    <property type="entry name" value="Pectin_lyase_fold/virulence"/>
</dbReference>
<dbReference type="GO" id="GO:0016787">
    <property type="term" value="F:hydrolase activity"/>
    <property type="evidence" value="ECO:0007669"/>
    <property type="project" value="UniProtKB-KW"/>
</dbReference>
<evidence type="ECO:0000313" key="3">
    <source>
        <dbReference type="Proteomes" id="UP000600101"/>
    </source>
</evidence>
<dbReference type="AlphaFoldDB" id="A0A9X0QV71"/>
<feature type="domain" description="Rhamnogalacturonase A/B/Epimerase-like pectate lyase" evidence="1">
    <location>
        <begin position="185"/>
        <end position="217"/>
    </location>
</feature>
<dbReference type="Pfam" id="PF12708">
    <property type="entry name" value="Pect-lyase_RHGA_epim"/>
    <property type="match status" value="1"/>
</dbReference>
<protein>
    <submittedName>
        <fullName evidence="2">Hydrolase</fullName>
    </submittedName>
</protein>
<organism evidence="2 3">
    <name type="scientific">Siccirubricoccus deserti</name>
    <dbReference type="NCBI Taxonomy" id="2013562"/>
    <lineage>
        <taxon>Bacteria</taxon>
        <taxon>Pseudomonadati</taxon>
        <taxon>Pseudomonadota</taxon>
        <taxon>Alphaproteobacteria</taxon>
        <taxon>Acetobacterales</taxon>
        <taxon>Roseomonadaceae</taxon>
        <taxon>Siccirubricoccus</taxon>
    </lineage>
</organism>
<reference evidence="2" key="1">
    <citation type="submission" date="2020-08" db="EMBL/GenBank/DDBJ databases">
        <authorList>
            <person name="Hu Y."/>
            <person name="Nguyen S.V."/>
            <person name="Li F."/>
            <person name="Fanning S."/>
        </authorList>
    </citation>
    <scope>NUCLEOTIDE SEQUENCE</scope>
    <source>
        <strain evidence="2">SYSU D8009</strain>
    </source>
</reference>
<evidence type="ECO:0000259" key="1">
    <source>
        <dbReference type="Pfam" id="PF12708"/>
    </source>
</evidence>
<name>A0A9X0QV71_9PROT</name>
<dbReference type="Proteomes" id="UP000600101">
    <property type="component" value="Unassembled WGS sequence"/>
</dbReference>
<proteinExistence type="predicted"/>
<dbReference type="InterPro" id="IPR024535">
    <property type="entry name" value="RHGA/B-epi-like_pectate_lyase"/>
</dbReference>
<sequence>MDEHIRIGDVAPRVQYLADGVQISFTYPFPIFTETDLEVRLDGLLQASGYLVSGAGQSSGGSVEFLQPPASGIRVTLRRNLVVARTTDFQENGILRARTLNDELDYQVAALQEVKEEIGSALRLDPSELGGSTTLPLRGARTNKLLGFDSIGDITVFDRGEGTISLPFPGAVPRTVEDKMAERLSARDFGATGDGVTDDTTALQTAMNAAAASGKHLEIGEGSFRTTLPLVLPGAAAGLTMRGAILYAGAGGVAALTLGDGGTTRNAVKLYQGLRVLRATLSDWLDESDIGIVIRNQDSSLVELRQVEGFTIGLRTLGDGRGFEDSTVILGRIVNNAIGLDIHTATATGWNTSVRYHGGHFAAGSTVNTDKDRYGIRLSAAPGAYVAHNRHVFYGPAFELQARNRPISGIPFLSEVSSRSIIVSAMRMEGCSDYVARHTGAAQDHVYEVAWASQGYAVGIDYTGTATRVGSVVRALHQAAGHRAATREIVAVPNLRAAAFHWSKTEIGFDRLACLSTNVSGTPTHLAHFAFPALEDYTLTDRGLLLTGGRGIGFVVDARVCKEFALAVDADDPRLVVQCFDASMNLLTNAGGELVRASGMSMQWSAAPRWWQGSADLKDADLTRLQVVRLADAVAYAIIGVARIGTDYEVRALRLACDPAHAPAALWGLPDLPFGRRELSAEVAWDAPSVAAGASAQVNVPLVGARPGDFAAASFSLATSGMVFLAQVAAADIVSVTAWNRSTQPIDLNPGIVRARVVKS</sequence>
<evidence type="ECO:0000313" key="2">
    <source>
        <dbReference type="EMBL" id="MBC4014551.1"/>
    </source>
</evidence>
<gene>
    <name evidence="2" type="ORF">H7965_04360</name>
</gene>
<dbReference type="Gene3D" id="2.160.20.10">
    <property type="entry name" value="Single-stranded right-handed beta-helix, Pectin lyase-like"/>
    <property type="match status" value="1"/>
</dbReference>
<comment type="caution">
    <text evidence="2">The sequence shown here is derived from an EMBL/GenBank/DDBJ whole genome shotgun (WGS) entry which is preliminary data.</text>
</comment>
<dbReference type="RefSeq" id="WP_186769314.1">
    <property type="nucleotide sequence ID" value="NZ_JACOMF010000003.1"/>
</dbReference>
<keyword evidence="3" id="KW-1185">Reference proteome</keyword>
<dbReference type="EMBL" id="JACOMF010000003">
    <property type="protein sequence ID" value="MBC4014551.1"/>
    <property type="molecule type" value="Genomic_DNA"/>
</dbReference>
<dbReference type="InterPro" id="IPR012334">
    <property type="entry name" value="Pectin_lyas_fold"/>
</dbReference>
<keyword evidence="2" id="KW-0378">Hydrolase</keyword>
<dbReference type="SUPFAM" id="SSF51126">
    <property type="entry name" value="Pectin lyase-like"/>
    <property type="match status" value="1"/>
</dbReference>